<sequence>MSYFVLVLSKWVTAFAPAVWGTTYFVTTEYLPPDRPLLAGLLRALPAGLLLVAVTRRLPRGDWWWRSLVLGTLNIGVFLPLLFLAAYRLPGGVAATVGAVQPLVVAGLAVVLLGQRMTTRTALAAIAGIVGVALLVLRADARLDVVGVAAALGGAVAMAAGVVLSKRWTTPAPLLAVTGWQLVAGGVVLLPVTFAVEGPPPAMTAANVGGFLYLGVIGGALAYALWFRGIRVLPATQVTFLGLLSPVVATLVGWLVLDQGLTAWQVLGAAVVLGALVVAQRTTVRKVEEKGVNGVDHRVRSVR</sequence>
<feature type="domain" description="EamA" evidence="7">
    <location>
        <begin position="16"/>
        <end position="136"/>
    </location>
</feature>
<comment type="caution">
    <text evidence="8">The sequence shown here is derived from an EMBL/GenBank/DDBJ whole genome shotgun (WGS) entry which is preliminary data.</text>
</comment>
<proteinExistence type="inferred from homology"/>
<dbReference type="InterPro" id="IPR000620">
    <property type="entry name" value="EamA_dom"/>
</dbReference>
<dbReference type="PANTHER" id="PTHR32322:SF2">
    <property type="entry name" value="EAMA DOMAIN-CONTAINING PROTEIN"/>
    <property type="match status" value="1"/>
</dbReference>
<protein>
    <submittedName>
        <fullName evidence="8">Putative blue pigment (Indigoidine) exporter</fullName>
    </submittedName>
</protein>
<reference evidence="8 9" key="1">
    <citation type="submission" date="2018-03" db="EMBL/GenBank/DDBJ databases">
        <title>Genomic Encyclopedia of Type Strains, Phase III (KMG-III): the genomes of soil and plant-associated and newly described type strains.</title>
        <authorList>
            <person name="Whitman W."/>
        </authorList>
    </citation>
    <scope>NUCLEOTIDE SEQUENCE [LARGE SCALE GENOMIC DNA]</scope>
    <source>
        <strain evidence="8 9">CGMCC 4.7097</strain>
    </source>
</reference>
<evidence type="ECO:0000259" key="7">
    <source>
        <dbReference type="Pfam" id="PF00892"/>
    </source>
</evidence>
<dbReference type="InterPro" id="IPR050638">
    <property type="entry name" value="AA-Vitamin_Transporters"/>
</dbReference>
<dbReference type="AlphaFoldDB" id="A0A2P8IJ35"/>
<feature type="transmembrane region" description="Helical" evidence="6">
    <location>
        <begin position="172"/>
        <end position="196"/>
    </location>
</feature>
<dbReference type="InterPro" id="IPR037185">
    <property type="entry name" value="EmrE-like"/>
</dbReference>
<accession>A0A2P8IJ35</accession>
<feature type="transmembrane region" description="Helical" evidence="6">
    <location>
        <begin position="37"/>
        <end position="55"/>
    </location>
</feature>
<keyword evidence="3 6" id="KW-0812">Transmembrane</keyword>
<evidence type="ECO:0000256" key="5">
    <source>
        <dbReference type="ARBA" id="ARBA00023136"/>
    </source>
</evidence>
<dbReference type="PANTHER" id="PTHR32322">
    <property type="entry name" value="INNER MEMBRANE TRANSPORTER"/>
    <property type="match status" value="1"/>
</dbReference>
<feature type="transmembrane region" description="Helical" evidence="6">
    <location>
        <begin position="93"/>
        <end position="114"/>
    </location>
</feature>
<evidence type="ECO:0000256" key="4">
    <source>
        <dbReference type="ARBA" id="ARBA00022989"/>
    </source>
</evidence>
<organism evidence="8 9">
    <name type="scientific">Saccharothrix carnea</name>
    <dbReference type="NCBI Taxonomy" id="1280637"/>
    <lineage>
        <taxon>Bacteria</taxon>
        <taxon>Bacillati</taxon>
        <taxon>Actinomycetota</taxon>
        <taxon>Actinomycetes</taxon>
        <taxon>Pseudonocardiales</taxon>
        <taxon>Pseudonocardiaceae</taxon>
        <taxon>Saccharothrix</taxon>
    </lineage>
</organism>
<feature type="transmembrane region" description="Helical" evidence="6">
    <location>
        <begin position="67"/>
        <end position="87"/>
    </location>
</feature>
<dbReference type="SUPFAM" id="SSF103481">
    <property type="entry name" value="Multidrug resistance efflux transporter EmrE"/>
    <property type="match status" value="2"/>
</dbReference>
<keyword evidence="5 6" id="KW-0472">Membrane</keyword>
<evidence type="ECO:0000313" key="9">
    <source>
        <dbReference type="Proteomes" id="UP000241118"/>
    </source>
</evidence>
<evidence type="ECO:0000256" key="2">
    <source>
        <dbReference type="ARBA" id="ARBA00007362"/>
    </source>
</evidence>
<evidence type="ECO:0000256" key="6">
    <source>
        <dbReference type="SAM" id="Phobius"/>
    </source>
</evidence>
<dbReference type="Proteomes" id="UP000241118">
    <property type="component" value="Unassembled WGS sequence"/>
</dbReference>
<gene>
    <name evidence="8" type="ORF">B0I31_101713</name>
</gene>
<dbReference type="EMBL" id="PYAX01000001">
    <property type="protein sequence ID" value="PSL58494.1"/>
    <property type="molecule type" value="Genomic_DNA"/>
</dbReference>
<dbReference type="Pfam" id="PF00892">
    <property type="entry name" value="EamA"/>
    <property type="match status" value="2"/>
</dbReference>
<evidence type="ECO:0000256" key="1">
    <source>
        <dbReference type="ARBA" id="ARBA00004141"/>
    </source>
</evidence>
<feature type="transmembrane region" description="Helical" evidence="6">
    <location>
        <begin position="238"/>
        <end position="257"/>
    </location>
</feature>
<evidence type="ECO:0000313" key="8">
    <source>
        <dbReference type="EMBL" id="PSL58494.1"/>
    </source>
</evidence>
<keyword evidence="9" id="KW-1185">Reference proteome</keyword>
<feature type="transmembrane region" description="Helical" evidence="6">
    <location>
        <begin position="263"/>
        <end position="279"/>
    </location>
</feature>
<feature type="transmembrane region" description="Helical" evidence="6">
    <location>
        <begin position="121"/>
        <end position="139"/>
    </location>
</feature>
<keyword evidence="4 6" id="KW-1133">Transmembrane helix</keyword>
<comment type="subcellular location">
    <subcellularLocation>
        <location evidence="1">Membrane</location>
        <topology evidence="1">Multi-pass membrane protein</topology>
    </subcellularLocation>
</comment>
<dbReference type="GO" id="GO:0016020">
    <property type="term" value="C:membrane"/>
    <property type="evidence" value="ECO:0007669"/>
    <property type="project" value="UniProtKB-SubCell"/>
</dbReference>
<evidence type="ECO:0000256" key="3">
    <source>
        <dbReference type="ARBA" id="ARBA00022692"/>
    </source>
</evidence>
<feature type="transmembrane region" description="Helical" evidence="6">
    <location>
        <begin position="145"/>
        <end position="165"/>
    </location>
</feature>
<feature type="domain" description="EamA" evidence="7">
    <location>
        <begin position="147"/>
        <end position="278"/>
    </location>
</feature>
<comment type="similarity">
    <text evidence="2">Belongs to the EamA transporter family.</text>
</comment>
<name>A0A2P8IJ35_SACCR</name>
<feature type="transmembrane region" description="Helical" evidence="6">
    <location>
        <begin position="208"/>
        <end position="226"/>
    </location>
</feature>